<protein>
    <submittedName>
        <fullName evidence="1">Uncharacterized protein</fullName>
    </submittedName>
</protein>
<dbReference type="EMBL" id="GBRH01204178">
    <property type="protein sequence ID" value="JAD93717.1"/>
    <property type="molecule type" value="Transcribed_RNA"/>
</dbReference>
<sequence length="55" mass="6455">MKKSINLVRNHASLWNRRKESNCTTGSLYIAYITWWYSIDLFSVSAVRINLLCCN</sequence>
<organism evidence="1">
    <name type="scientific">Arundo donax</name>
    <name type="common">Giant reed</name>
    <name type="synonym">Donax arundinaceus</name>
    <dbReference type="NCBI Taxonomy" id="35708"/>
    <lineage>
        <taxon>Eukaryota</taxon>
        <taxon>Viridiplantae</taxon>
        <taxon>Streptophyta</taxon>
        <taxon>Embryophyta</taxon>
        <taxon>Tracheophyta</taxon>
        <taxon>Spermatophyta</taxon>
        <taxon>Magnoliopsida</taxon>
        <taxon>Liliopsida</taxon>
        <taxon>Poales</taxon>
        <taxon>Poaceae</taxon>
        <taxon>PACMAD clade</taxon>
        <taxon>Arundinoideae</taxon>
        <taxon>Arundineae</taxon>
        <taxon>Arundo</taxon>
    </lineage>
</organism>
<dbReference type="AlphaFoldDB" id="A0A0A9ECH1"/>
<evidence type="ECO:0000313" key="1">
    <source>
        <dbReference type="EMBL" id="JAD93717.1"/>
    </source>
</evidence>
<name>A0A0A9ECH1_ARUDO</name>
<reference evidence="1" key="2">
    <citation type="journal article" date="2015" name="Data Brief">
        <title>Shoot transcriptome of the giant reed, Arundo donax.</title>
        <authorList>
            <person name="Barrero R.A."/>
            <person name="Guerrero F.D."/>
            <person name="Moolhuijzen P."/>
            <person name="Goolsby J.A."/>
            <person name="Tidwell J."/>
            <person name="Bellgard S.E."/>
            <person name="Bellgard M.I."/>
        </authorList>
    </citation>
    <scope>NUCLEOTIDE SEQUENCE</scope>
    <source>
        <tissue evidence="1">Shoot tissue taken approximately 20 cm above the soil surface</tissue>
    </source>
</reference>
<reference evidence="1" key="1">
    <citation type="submission" date="2014-09" db="EMBL/GenBank/DDBJ databases">
        <authorList>
            <person name="Magalhaes I.L.F."/>
            <person name="Oliveira U."/>
            <person name="Santos F.R."/>
            <person name="Vidigal T.H.D.A."/>
            <person name="Brescovit A.D."/>
            <person name="Santos A.J."/>
        </authorList>
    </citation>
    <scope>NUCLEOTIDE SEQUENCE</scope>
    <source>
        <tissue evidence="1">Shoot tissue taken approximately 20 cm above the soil surface</tissue>
    </source>
</reference>
<accession>A0A0A9ECH1</accession>
<proteinExistence type="predicted"/>